<reference evidence="15" key="1">
    <citation type="journal article" date="2019" name="Int. J. Syst. Evol. Microbiol.">
        <title>The Global Catalogue of Microorganisms (GCM) 10K type strain sequencing project: providing services to taxonomists for standard genome sequencing and annotation.</title>
        <authorList>
            <consortium name="The Broad Institute Genomics Platform"/>
            <consortium name="The Broad Institute Genome Sequencing Center for Infectious Disease"/>
            <person name="Wu L."/>
            <person name="Ma J."/>
        </authorList>
    </citation>
    <scope>NUCLEOTIDE SEQUENCE [LARGE SCALE GENOMIC DNA]</scope>
    <source>
        <strain evidence="15">KCTC 52232</strain>
    </source>
</reference>
<evidence type="ECO:0000256" key="1">
    <source>
        <dbReference type="ARBA" id="ARBA00004571"/>
    </source>
</evidence>
<sequence>MPVQQVVVPSQTITASDFIKYNALNVADAVRNFSGVIIKDYGGIGGLKTMSVRGLGANHTAVLYDGIQINDAENGQVDLGKLNVSNIQKISLYNAQPPNILQTARAFAAASVLSIETTKPKLTIEKPYQLTAGIKTGSFGLFNPYLQYQQRLSVDWAVIINAYTQNANGEYRYLASDGKTVTEQKRTGTEVAMQQVDGALIWDTDKNKLNIHINYFNSDRGVPGVVRPYTTPESGQKLYNRDLFLQGAYQHNWNSGLQLLISSKFAQNQLFYFDPDLQRTGKVLDQHFGQREYYQSAALAYNLMSNWTVSYSADVALNSLNANLANFRYPTRVTLLNVIATNLTLGDWTLQGNLLSADINETVKTGSTAPKHSILAPTVIATVKPFADKNLQFRAFYKYAYRAPTFNDQYYNYISNLNLQPEFARQYDVGLSYTKGFSGLFSYIGLTADAYYNYVTNKLVFIPTLYNGYTQNAGKVDIKGLDIGLKTAVDLPAAYKFALSANYSYQHALYADDQLSDYLNRLPYIPLHTIAFNAGLSKGDWGVYYNQIISSPRYYENNPDAVYVMPSYSVADMSAVYRGQLYKSPMTLSLAANNLLDKRYDVVRNYPMPGRSYRITLQITI</sequence>
<keyword evidence="8 14" id="KW-0675">Receptor</keyword>
<evidence type="ECO:0000256" key="6">
    <source>
        <dbReference type="ARBA" id="ARBA00023077"/>
    </source>
</evidence>
<dbReference type="InterPro" id="IPR039426">
    <property type="entry name" value="TonB-dep_rcpt-like"/>
</dbReference>
<evidence type="ECO:0000259" key="12">
    <source>
        <dbReference type="Pfam" id="PF00593"/>
    </source>
</evidence>
<dbReference type="PANTHER" id="PTHR30069:SF29">
    <property type="entry name" value="HEMOGLOBIN AND HEMOGLOBIN-HAPTOGLOBIN-BINDING PROTEIN 1-RELATED"/>
    <property type="match status" value="1"/>
</dbReference>
<evidence type="ECO:0000256" key="9">
    <source>
        <dbReference type="ARBA" id="ARBA00023237"/>
    </source>
</evidence>
<evidence type="ECO:0000259" key="13">
    <source>
        <dbReference type="Pfam" id="PF07715"/>
    </source>
</evidence>
<comment type="subcellular location">
    <subcellularLocation>
        <location evidence="1 10">Cell outer membrane</location>
        <topology evidence="1 10">Multi-pass membrane protein</topology>
    </subcellularLocation>
</comment>
<dbReference type="SUPFAM" id="SSF56935">
    <property type="entry name" value="Porins"/>
    <property type="match status" value="1"/>
</dbReference>
<evidence type="ECO:0000256" key="11">
    <source>
        <dbReference type="RuleBase" id="RU003357"/>
    </source>
</evidence>
<evidence type="ECO:0000256" key="10">
    <source>
        <dbReference type="PROSITE-ProRule" id="PRU01360"/>
    </source>
</evidence>
<dbReference type="EMBL" id="JBHUON010000021">
    <property type="protein sequence ID" value="MFD2866145.1"/>
    <property type="molecule type" value="Genomic_DNA"/>
</dbReference>
<dbReference type="PANTHER" id="PTHR30069">
    <property type="entry name" value="TONB-DEPENDENT OUTER MEMBRANE RECEPTOR"/>
    <property type="match status" value="1"/>
</dbReference>
<keyword evidence="15" id="KW-1185">Reference proteome</keyword>
<comment type="similarity">
    <text evidence="10 11">Belongs to the TonB-dependent receptor family.</text>
</comment>
<dbReference type="Pfam" id="PF07715">
    <property type="entry name" value="Plug"/>
    <property type="match status" value="1"/>
</dbReference>
<keyword evidence="7 10" id="KW-0472">Membrane</keyword>
<dbReference type="Proteomes" id="UP001597601">
    <property type="component" value="Unassembled WGS sequence"/>
</dbReference>
<keyword evidence="6 11" id="KW-0798">TonB box</keyword>
<feature type="domain" description="TonB-dependent receptor-like beta-barrel" evidence="12">
    <location>
        <begin position="221"/>
        <end position="595"/>
    </location>
</feature>
<keyword evidence="5" id="KW-0732">Signal</keyword>
<evidence type="ECO:0000256" key="2">
    <source>
        <dbReference type="ARBA" id="ARBA00022448"/>
    </source>
</evidence>
<evidence type="ECO:0000256" key="3">
    <source>
        <dbReference type="ARBA" id="ARBA00022452"/>
    </source>
</evidence>
<accession>A0ABW5XTU1</accession>
<feature type="domain" description="TonB-dependent receptor plug" evidence="13">
    <location>
        <begin position="3"/>
        <end position="97"/>
    </location>
</feature>
<keyword evidence="2 10" id="KW-0813">Transport</keyword>
<proteinExistence type="inferred from homology"/>
<evidence type="ECO:0000256" key="8">
    <source>
        <dbReference type="ARBA" id="ARBA00023170"/>
    </source>
</evidence>
<keyword evidence="3 10" id="KW-1134">Transmembrane beta strand</keyword>
<evidence type="ECO:0000256" key="7">
    <source>
        <dbReference type="ARBA" id="ARBA00023136"/>
    </source>
</evidence>
<dbReference type="Gene3D" id="2.170.130.10">
    <property type="entry name" value="TonB-dependent receptor, plug domain"/>
    <property type="match status" value="1"/>
</dbReference>
<keyword evidence="9 10" id="KW-0998">Cell outer membrane</keyword>
<dbReference type="PROSITE" id="PS52016">
    <property type="entry name" value="TONB_DEPENDENT_REC_3"/>
    <property type="match status" value="1"/>
</dbReference>
<dbReference type="InterPro" id="IPR000531">
    <property type="entry name" value="Beta-barrel_TonB"/>
</dbReference>
<evidence type="ECO:0000313" key="15">
    <source>
        <dbReference type="Proteomes" id="UP001597601"/>
    </source>
</evidence>
<gene>
    <name evidence="14" type="ORF">ACFSYC_15720</name>
</gene>
<dbReference type="Gene3D" id="2.40.170.20">
    <property type="entry name" value="TonB-dependent receptor, beta-barrel domain"/>
    <property type="match status" value="1"/>
</dbReference>
<dbReference type="InterPro" id="IPR037066">
    <property type="entry name" value="Plug_dom_sf"/>
</dbReference>
<dbReference type="Pfam" id="PF00593">
    <property type="entry name" value="TonB_dep_Rec_b-barrel"/>
    <property type="match status" value="1"/>
</dbReference>
<organism evidence="14 15">
    <name type="scientific">Mucilaginibacter antarcticus</name>
    <dbReference type="NCBI Taxonomy" id="1855725"/>
    <lineage>
        <taxon>Bacteria</taxon>
        <taxon>Pseudomonadati</taxon>
        <taxon>Bacteroidota</taxon>
        <taxon>Sphingobacteriia</taxon>
        <taxon>Sphingobacteriales</taxon>
        <taxon>Sphingobacteriaceae</taxon>
        <taxon>Mucilaginibacter</taxon>
    </lineage>
</organism>
<protein>
    <submittedName>
        <fullName evidence="14">TonB-dependent receptor</fullName>
    </submittedName>
</protein>
<evidence type="ECO:0000313" key="14">
    <source>
        <dbReference type="EMBL" id="MFD2866145.1"/>
    </source>
</evidence>
<name>A0ABW5XTU1_9SPHI</name>
<evidence type="ECO:0000256" key="4">
    <source>
        <dbReference type="ARBA" id="ARBA00022692"/>
    </source>
</evidence>
<dbReference type="InterPro" id="IPR012910">
    <property type="entry name" value="Plug_dom"/>
</dbReference>
<evidence type="ECO:0000256" key="5">
    <source>
        <dbReference type="ARBA" id="ARBA00022729"/>
    </source>
</evidence>
<dbReference type="InterPro" id="IPR036942">
    <property type="entry name" value="Beta-barrel_TonB_sf"/>
</dbReference>
<keyword evidence="4 10" id="KW-0812">Transmembrane</keyword>
<comment type="caution">
    <text evidence="14">The sequence shown here is derived from an EMBL/GenBank/DDBJ whole genome shotgun (WGS) entry which is preliminary data.</text>
</comment>
<dbReference type="RefSeq" id="WP_377129522.1">
    <property type="nucleotide sequence ID" value="NZ_JBHUON010000021.1"/>
</dbReference>